<evidence type="ECO:0000313" key="2">
    <source>
        <dbReference type="Proteomes" id="UP000000331"/>
    </source>
</evidence>
<proteinExistence type="predicted"/>
<accession>D9J0L3</accession>
<sequence>MGVVVYTLGFPIFIRGLDYIITHLFGDGRSALLPLSRFSYLSYTSPFRYSLRSLVVRHLHSYE</sequence>
<reference evidence="1 2" key="1">
    <citation type="journal article" date="2010" name="J. Bacteriol.">
        <title>Brochothrix thermosphacta bacteriophages feature heterogeneous and highly mosaic genomes and utilize unique prophage insertion sites.</title>
        <authorList>
            <person name="Kilcher S."/>
            <person name="Loessner M.J."/>
            <person name="Klumpp J."/>
        </authorList>
    </citation>
    <scope>NUCLEOTIDE SEQUENCE [LARGE SCALE GENOMIC DNA]</scope>
</reference>
<dbReference type="RefSeq" id="YP_004301399.1">
    <property type="nucleotide sequence ID" value="NC_015253.1"/>
</dbReference>
<dbReference type="EMBL" id="HM242243">
    <property type="protein sequence ID" value="ADJ53106.1"/>
    <property type="molecule type" value="Genomic_DNA"/>
</dbReference>
<name>D9J0L3_9CAUD</name>
<dbReference type="Proteomes" id="UP000000331">
    <property type="component" value="Segment"/>
</dbReference>
<evidence type="ECO:0000313" key="1">
    <source>
        <dbReference type="EMBL" id="ADJ53106.1"/>
    </source>
</evidence>
<dbReference type="GeneID" id="10359102"/>
<organism evidence="1 2">
    <name type="scientific">Brochothrix phage A9</name>
    <dbReference type="NCBI Taxonomy" id="857312"/>
    <lineage>
        <taxon>Viruses</taxon>
        <taxon>Duplodnaviria</taxon>
        <taxon>Heunggongvirae</taxon>
        <taxon>Uroviricota</taxon>
        <taxon>Caudoviricetes</taxon>
        <taxon>Herelleviridae</taxon>
        <taxon>Klumppvirus</taxon>
        <taxon>Klumppvirus A9</taxon>
    </lineage>
</organism>
<keyword evidence="2" id="KW-1185">Reference proteome</keyword>
<dbReference type="KEGG" id="vg:10359102"/>
<protein>
    <submittedName>
        <fullName evidence="1">Gp66</fullName>
    </submittedName>
</protein>